<evidence type="ECO:0000313" key="1">
    <source>
        <dbReference type="EMBL" id="KAJ4722128.1"/>
    </source>
</evidence>
<evidence type="ECO:0000313" key="2">
    <source>
        <dbReference type="Proteomes" id="UP001164539"/>
    </source>
</evidence>
<dbReference type="Proteomes" id="UP001164539">
    <property type="component" value="Chromosome 3"/>
</dbReference>
<proteinExistence type="predicted"/>
<gene>
    <name evidence="1" type="ORF">OWV82_005682</name>
</gene>
<protein>
    <submittedName>
        <fullName evidence="1">Uncharacterized protein</fullName>
    </submittedName>
</protein>
<sequence length="189" mass="21786">MSPQDAQRLARAGMEGFAELDKVIYGRPRKPGERPSAHHQRNRVSNHHYYDQKQEAAVITSEEAVEYYGDEQCLARAGMEGFAELDKIYGRPRKQSERLSGHHQPHQHHDCRYFHQKNGVLSDHQYYYQKQEPVMASKDAAEYYGGVQYLVYNNKKAPHLVKDHGLCTIYSSKLCMGHLHVTVSCAFYS</sequence>
<comment type="caution">
    <text evidence="1">The sequence shown here is derived from an EMBL/GenBank/DDBJ whole genome shotgun (WGS) entry which is preliminary data.</text>
</comment>
<name>A0ACC1YGA5_MELAZ</name>
<reference evidence="1 2" key="1">
    <citation type="journal article" date="2023" name="Science">
        <title>Complex scaffold remodeling in plant triterpene biosynthesis.</title>
        <authorList>
            <person name="De La Pena R."/>
            <person name="Hodgson H."/>
            <person name="Liu J.C."/>
            <person name="Stephenson M.J."/>
            <person name="Martin A.C."/>
            <person name="Owen C."/>
            <person name="Harkess A."/>
            <person name="Leebens-Mack J."/>
            <person name="Jimenez L.E."/>
            <person name="Osbourn A."/>
            <person name="Sattely E.S."/>
        </authorList>
    </citation>
    <scope>NUCLEOTIDE SEQUENCE [LARGE SCALE GENOMIC DNA]</scope>
    <source>
        <strain evidence="2">cv. JPN11</strain>
        <tissue evidence="1">Leaf</tissue>
    </source>
</reference>
<accession>A0ACC1YGA5</accession>
<keyword evidence="2" id="KW-1185">Reference proteome</keyword>
<dbReference type="EMBL" id="CM051396">
    <property type="protein sequence ID" value="KAJ4722128.1"/>
    <property type="molecule type" value="Genomic_DNA"/>
</dbReference>
<organism evidence="1 2">
    <name type="scientific">Melia azedarach</name>
    <name type="common">Chinaberry tree</name>
    <dbReference type="NCBI Taxonomy" id="155640"/>
    <lineage>
        <taxon>Eukaryota</taxon>
        <taxon>Viridiplantae</taxon>
        <taxon>Streptophyta</taxon>
        <taxon>Embryophyta</taxon>
        <taxon>Tracheophyta</taxon>
        <taxon>Spermatophyta</taxon>
        <taxon>Magnoliopsida</taxon>
        <taxon>eudicotyledons</taxon>
        <taxon>Gunneridae</taxon>
        <taxon>Pentapetalae</taxon>
        <taxon>rosids</taxon>
        <taxon>malvids</taxon>
        <taxon>Sapindales</taxon>
        <taxon>Meliaceae</taxon>
        <taxon>Melia</taxon>
    </lineage>
</organism>